<accession>A0A0F9CV83</accession>
<dbReference type="AlphaFoldDB" id="A0A0F9CV83"/>
<gene>
    <name evidence="1" type="ORF">LCGC14_2356150</name>
</gene>
<evidence type="ECO:0000313" key="1">
    <source>
        <dbReference type="EMBL" id="KKL45386.1"/>
    </source>
</evidence>
<reference evidence="1" key="1">
    <citation type="journal article" date="2015" name="Nature">
        <title>Complex archaea that bridge the gap between prokaryotes and eukaryotes.</title>
        <authorList>
            <person name="Spang A."/>
            <person name="Saw J.H."/>
            <person name="Jorgensen S.L."/>
            <person name="Zaremba-Niedzwiedzka K."/>
            <person name="Martijn J."/>
            <person name="Lind A.E."/>
            <person name="van Eijk R."/>
            <person name="Schleper C."/>
            <person name="Guy L."/>
            <person name="Ettema T.J."/>
        </authorList>
    </citation>
    <scope>NUCLEOTIDE SEQUENCE</scope>
</reference>
<comment type="caution">
    <text evidence="1">The sequence shown here is derived from an EMBL/GenBank/DDBJ whole genome shotgun (WGS) entry which is preliminary data.</text>
</comment>
<name>A0A0F9CV83_9ZZZZ</name>
<organism evidence="1">
    <name type="scientific">marine sediment metagenome</name>
    <dbReference type="NCBI Taxonomy" id="412755"/>
    <lineage>
        <taxon>unclassified sequences</taxon>
        <taxon>metagenomes</taxon>
        <taxon>ecological metagenomes</taxon>
    </lineage>
</organism>
<dbReference type="EMBL" id="LAZR01034408">
    <property type="protein sequence ID" value="KKL45386.1"/>
    <property type="molecule type" value="Genomic_DNA"/>
</dbReference>
<proteinExistence type="predicted"/>
<sequence>EEQYWEWLAKREGADNPLSVIKTEPSLYPYLDSPAAMETIKKILIEDFKNSIFFGPSQETMRLQ</sequence>
<protein>
    <submittedName>
        <fullName evidence="1">Uncharacterized protein</fullName>
    </submittedName>
</protein>
<feature type="non-terminal residue" evidence="1">
    <location>
        <position position="1"/>
    </location>
</feature>